<proteinExistence type="predicted"/>
<dbReference type="EMBL" id="JBHSCL010000002">
    <property type="protein sequence ID" value="MFC4218780.1"/>
    <property type="molecule type" value="Genomic_DNA"/>
</dbReference>
<accession>A0ABV8PHR9</accession>
<feature type="region of interest" description="Disordered" evidence="1">
    <location>
        <begin position="365"/>
        <end position="403"/>
    </location>
</feature>
<dbReference type="InterPro" id="IPR021889">
    <property type="entry name" value="DUF3500"/>
</dbReference>
<sequence>MKLIITLILLLAFVGCKQKTDQKGNANPSNIVEKVNPVKERFAKMEADALKESYVGIFTEKGDSTGLFQIRSTGVSTLPIQKAAENFLNGLSPSQLQTTTFDINDEEWRKWCNVDNGIYDRQGVSIKELNEIQKKDAFKLIQESLSAKGLKLSKDIMKTDQTLKELNSGSSDYDEELYFFTIMGKPSSIEPWGWQLDGHHLVINYFILGDQVVMSPVFMGGEPIITTSGKYKGNTLFQDEQNFGLALMQFLTLEQQKEATISNIKTGNNNVAEANKDNLTLNYEGIQVSKFSNEQRQKLLDLIYLYISNMREGHDKVKMEEVIAHIDNTWFSWVGKTNENAVFYYRIHSPVVLIEFDHQRVVGVPNADDGKPSRNHIHTVVRTPNGNDYGKDLLKQHKEKHHH</sequence>
<dbReference type="PROSITE" id="PS51257">
    <property type="entry name" value="PROKAR_LIPOPROTEIN"/>
    <property type="match status" value="1"/>
</dbReference>
<reference evidence="3" key="1">
    <citation type="journal article" date="2019" name="Int. J. Syst. Evol. Microbiol.">
        <title>The Global Catalogue of Microorganisms (GCM) 10K type strain sequencing project: providing services to taxonomists for standard genome sequencing and annotation.</title>
        <authorList>
            <consortium name="The Broad Institute Genomics Platform"/>
            <consortium name="The Broad Institute Genome Sequencing Center for Infectious Disease"/>
            <person name="Wu L."/>
            <person name="Ma J."/>
        </authorList>
    </citation>
    <scope>NUCLEOTIDE SEQUENCE [LARGE SCALE GENOMIC DNA]</scope>
    <source>
        <strain evidence="3">CGMCC 1.15774</strain>
    </source>
</reference>
<keyword evidence="3" id="KW-1185">Reference proteome</keyword>
<dbReference type="Pfam" id="PF12006">
    <property type="entry name" value="DUF3500"/>
    <property type="match status" value="1"/>
</dbReference>
<dbReference type="Proteomes" id="UP001595841">
    <property type="component" value="Unassembled WGS sequence"/>
</dbReference>
<evidence type="ECO:0000313" key="3">
    <source>
        <dbReference type="Proteomes" id="UP001595841"/>
    </source>
</evidence>
<gene>
    <name evidence="2" type="ORF">ACFOWS_01460</name>
</gene>
<evidence type="ECO:0000313" key="2">
    <source>
        <dbReference type="EMBL" id="MFC4218780.1"/>
    </source>
</evidence>
<dbReference type="PANTHER" id="PTHR37489">
    <property type="entry name" value="DUF3500 DOMAIN-CONTAINING PROTEIN"/>
    <property type="match status" value="1"/>
</dbReference>
<dbReference type="RefSeq" id="WP_379762147.1">
    <property type="nucleotide sequence ID" value="NZ_JBHSCL010000002.1"/>
</dbReference>
<organism evidence="2 3">
    <name type="scientific">Flagellimonas marina</name>
    <dbReference type="NCBI Taxonomy" id="1775168"/>
    <lineage>
        <taxon>Bacteria</taxon>
        <taxon>Pseudomonadati</taxon>
        <taxon>Bacteroidota</taxon>
        <taxon>Flavobacteriia</taxon>
        <taxon>Flavobacteriales</taxon>
        <taxon>Flavobacteriaceae</taxon>
        <taxon>Flagellimonas</taxon>
    </lineage>
</organism>
<evidence type="ECO:0000256" key="1">
    <source>
        <dbReference type="SAM" id="MobiDB-lite"/>
    </source>
</evidence>
<protein>
    <submittedName>
        <fullName evidence="2">DUF3500 domain-containing protein</fullName>
    </submittedName>
</protein>
<name>A0ABV8PHR9_9FLAO</name>
<dbReference type="PANTHER" id="PTHR37489:SF1">
    <property type="entry name" value="DUF3500 DOMAIN-CONTAINING PROTEIN"/>
    <property type="match status" value="1"/>
</dbReference>
<comment type="caution">
    <text evidence="2">The sequence shown here is derived from an EMBL/GenBank/DDBJ whole genome shotgun (WGS) entry which is preliminary data.</text>
</comment>